<evidence type="ECO:0000313" key="2">
    <source>
        <dbReference type="WBParaSite" id="jg21285"/>
    </source>
</evidence>
<proteinExistence type="predicted"/>
<sequence length="69" mass="7900">MLLGADYRLSLKIWININNYRVSNKSKKWWFSCFSFCLDSAIHNACSCIEKTEGVLTILVSGVMLRPLT</sequence>
<dbReference type="AlphaFoldDB" id="A0A915DLC5"/>
<protein>
    <submittedName>
        <fullName evidence="2">Uncharacterized protein</fullName>
    </submittedName>
</protein>
<accession>A0A915DLC5</accession>
<evidence type="ECO:0000313" key="1">
    <source>
        <dbReference type="Proteomes" id="UP000887574"/>
    </source>
</evidence>
<reference evidence="2" key="1">
    <citation type="submission" date="2022-11" db="UniProtKB">
        <authorList>
            <consortium name="WormBaseParasite"/>
        </authorList>
    </citation>
    <scope>IDENTIFICATION</scope>
</reference>
<keyword evidence="1" id="KW-1185">Reference proteome</keyword>
<organism evidence="1 2">
    <name type="scientific">Ditylenchus dipsaci</name>
    <dbReference type="NCBI Taxonomy" id="166011"/>
    <lineage>
        <taxon>Eukaryota</taxon>
        <taxon>Metazoa</taxon>
        <taxon>Ecdysozoa</taxon>
        <taxon>Nematoda</taxon>
        <taxon>Chromadorea</taxon>
        <taxon>Rhabditida</taxon>
        <taxon>Tylenchina</taxon>
        <taxon>Tylenchomorpha</taxon>
        <taxon>Sphaerularioidea</taxon>
        <taxon>Anguinidae</taxon>
        <taxon>Anguininae</taxon>
        <taxon>Ditylenchus</taxon>
    </lineage>
</organism>
<dbReference type="WBParaSite" id="jg21285">
    <property type="protein sequence ID" value="jg21285"/>
    <property type="gene ID" value="jg21285"/>
</dbReference>
<name>A0A915DLC5_9BILA</name>
<dbReference type="Proteomes" id="UP000887574">
    <property type="component" value="Unplaced"/>
</dbReference>